<protein>
    <submittedName>
        <fullName evidence="1">Uncharacterized protein</fullName>
    </submittedName>
</protein>
<accession>A0AAW2EKF1</accession>
<comment type="caution">
    <text evidence="1">The sequence shown here is derived from an EMBL/GenBank/DDBJ whole genome shotgun (WGS) entry which is preliminary data.</text>
</comment>
<evidence type="ECO:0000313" key="1">
    <source>
        <dbReference type="EMBL" id="KAL0103253.1"/>
    </source>
</evidence>
<sequence>MKNLVAFVYVSTAFAPANEPFIDEKVYPPIYDWQKMIDIAESLDEHSLNIFTAK</sequence>
<organism evidence="1 2">
    <name type="scientific">Cardiocondyla obscurior</name>
    <dbReference type="NCBI Taxonomy" id="286306"/>
    <lineage>
        <taxon>Eukaryota</taxon>
        <taxon>Metazoa</taxon>
        <taxon>Ecdysozoa</taxon>
        <taxon>Arthropoda</taxon>
        <taxon>Hexapoda</taxon>
        <taxon>Insecta</taxon>
        <taxon>Pterygota</taxon>
        <taxon>Neoptera</taxon>
        <taxon>Endopterygota</taxon>
        <taxon>Hymenoptera</taxon>
        <taxon>Apocrita</taxon>
        <taxon>Aculeata</taxon>
        <taxon>Formicoidea</taxon>
        <taxon>Formicidae</taxon>
        <taxon>Myrmicinae</taxon>
        <taxon>Cardiocondyla</taxon>
    </lineage>
</organism>
<keyword evidence="2" id="KW-1185">Reference proteome</keyword>
<dbReference type="AlphaFoldDB" id="A0AAW2EKF1"/>
<name>A0AAW2EKF1_9HYME</name>
<proteinExistence type="predicted"/>
<evidence type="ECO:0000313" key="2">
    <source>
        <dbReference type="Proteomes" id="UP001430953"/>
    </source>
</evidence>
<reference evidence="1 2" key="1">
    <citation type="submission" date="2023-03" db="EMBL/GenBank/DDBJ databases">
        <title>High recombination rates correlate with genetic variation in Cardiocondyla obscurior ants.</title>
        <authorList>
            <person name="Errbii M."/>
        </authorList>
    </citation>
    <scope>NUCLEOTIDE SEQUENCE [LARGE SCALE GENOMIC DNA]</scope>
    <source>
        <strain evidence="1">Alpha-2009</strain>
        <tissue evidence="1">Whole body</tissue>
    </source>
</reference>
<gene>
    <name evidence="1" type="ORF">PUN28_017513</name>
</gene>
<dbReference type="EMBL" id="JADYXP020000021">
    <property type="protein sequence ID" value="KAL0103253.1"/>
    <property type="molecule type" value="Genomic_DNA"/>
</dbReference>
<dbReference type="Proteomes" id="UP001430953">
    <property type="component" value="Unassembled WGS sequence"/>
</dbReference>